<keyword evidence="2" id="KW-0732">Signal</keyword>
<dbReference type="Proteomes" id="UP000073492">
    <property type="component" value="Unassembled WGS sequence"/>
</dbReference>
<dbReference type="EMBL" id="LFZO01001780">
    <property type="protein sequence ID" value="KXS93319.1"/>
    <property type="molecule type" value="Genomic_DNA"/>
</dbReference>
<name>A0A139GT28_9PEZI</name>
<feature type="transmembrane region" description="Helical" evidence="1">
    <location>
        <begin position="61"/>
        <end position="79"/>
    </location>
</feature>
<keyword evidence="1" id="KW-0472">Membrane</keyword>
<proteinExistence type="predicted"/>
<gene>
    <name evidence="3" type="ORF">AC579_6111</name>
</gene>
<keyword evidence="4" id="KW-1185">Reference proteome</keyword>
<feature type="chain" id="PRO_5007296887" evidence="2">
    <location>
        <begin position="18"/>
        <end position="155"/>
    </location>
</feature>
<reference evidence="3 4" key="1">
    <citation type="submission" date="2015-07" db="EMBL/GenBank/DDBJ databases">
        <title>Comparative genomics of the Sigatoka disease complex on banana suggests a link between parallel evolutionary changes in Pseudocercospora fijiensis and Pseudocercospora eumusae and increased virulence on the banana host.</title>
        <authorList>
            <person name="Chang T.-C."/>
            <person name="Salvucci A."/>
            <person name="Crous P.W."/>
            <person name="Stergiopoulos I."/>
        </authorList>
    </citation>
    <scope>NUCLEOTIDE SEQUENCE [LARGE SCALE GENOMIC DNA]</scope>
    <source>
        <strain evidence="3 4">CBS 116634</strain>
    </source>
</reference>
<dbReference type="OrthoDB" id="3638740at2759"/>
<keyword evidence="1" id="KW-1133">Transmembrane helix</keyword>
<evidence type="ECO:0000256" key="1">
    <source>
        <dbReference type="SAM" id="Phobius"/>
    </source>
</evidence>
<protein>
    <submittedName>
        <fullName evidence="3">Uncharacterized protein</fullName>
    </submittedName>
</protein>
<sequence length="155" mass="16910">MALKLVAFLSLVEYVFIKPYMINANQDGTDFIGYCLVMATLAFFGLMHLQHLTPAQQQKALWSGIFGGVVGYAWLLLYVSRHHRAIHHLLVAKLAILAGLLFGAWNVRRGKGGLFRSSGNGRRVYASGSGGGSLKHPLNMGCNSCGMRNGMPVDE</sequence>
<evidence type="ECO:0000313" key="3">
    <source>
        <dbReference type="EMBL" id="KXS93319.1"/>
    </source>
</evidence>
<evidence type="ECO:0000313" key="4">
    <source>
        <dbReference type="Proteomes" id="UP000073492"/>
    </source>
</evidence>
<accession>A0A139GT28</accession>
<comment type="caution">
    <text evidence="3">The sequence shown here is derived from an EMBL/GenBank/DDBJ whole genome shotgun (WGS) entry which is preliminary data.</text>
</comment>
<keyword evidence="1" id="KW-0812">Transmembrane</keyword>
<feature type="transmembrane region" description="Helical" evidence="1">
    <location>
        <begin position="31"/>
        <end position="49"/>
    </location>
</feature>
<evidence type="ECO:0000256" key="2">
    <source>
        <dbReference type="SAM" id="SignalP"/>
    </source>
</evidence>
<feature type="transmembrane region" description="Helical" evidence="1">
    <location>
        <begin position="85"/>
        <end position="107"/>
    </location>
</feature>
<organism evidence="3 4">
    <name type="scientific">Pseudocercospora musae</name>
    <dbReference type="NCBI Taxonomy" id="113226"/>
    <lineage>
        <taxon>Eukaryota</taxon>
        <taxon>Fungi</taxon>
        <taxon>Dikarya</taxon>
        <taxon>Ascomycota</taxon>
        <taxon>Pezizomycotina</taxon>
        <taxon>Dothideomycetes</taxon>
        <taxon>Dothideomycetidae</taxon>
        <taxon>Mycosphaerellales</taxon>
        <taxon>Mycosphaerellaceae</taxon>
        <taxon>Pseudocercospora</taxon>
    </lineage>
</organism>
<dbReference type="AlphaFoldDB" id="A0A139GT28"/>
<feature type="signal peptide" evidence="2">
    <location>
        <begin position="1"/>
        <end position="17"/>
    </location>
</feature>